<name>B4FW70_MAIZE</name>
<feature type="compositionally biased region" description="Low complexity" evidence="1">
    <location>
        <begin position="278"/>
        <end position="287"/>
    </location>
</feature>
<keyword evidence="2" id="KW-0732">Signal</keyword>
<reference evidence="3" key="1">
    <citation type="journal article" date="2009" name="PLoS Genet.">
        <title>Sequencing, mapping, and analysis of 27,455 maize full-length cDNAs.</title>
        <authorList>
            <person name="Soderlund C."/>
            <person name="Descour A."/>
            <person name="Kudrna D."/>
            <person name="Bomhoff M."/>
            <person name="Boyd L."/>
            <person name="Currie J."/>
            <person name="Angelova A."/>
            <person name="Collura K."/>
            <person name="Wissotski M."/>
            <person name="Ashley E."/>
            <person name="Morrow D."/>
            <person name="Fernandes J."/>
            <person name="Walbot V."/>
            <person name="Yu Y."/>
        </authorList>
    </citation>
    <scope>NUCLEOTIDE SEQUENCE</scope>
    <source>
        <strain evidence="3">B73</strain>
    </source>
</reference>
<evidence type="ECO:0000256" key="2">
    <source>
        <dbReference type="SAM" id="SignalP"/>
    </source>
</evidence>
<dbReference type="ExpressionAtlas" id="B4FW70">
    <property type="expression patterns" value="baseline and differential"/>
</dbReference>
<organism evidence="3">
    <name type="scientific">Zea mays</name>
    <name type="common">Maize</name>
    <dbReference type="NCBI Taxonomy" id="4577"/>
    <lineage>
        <taxon>Eukaryota</taxon>
        <taxon>Viridiplantae</taxon>
        <taxon>Streptophyta</taxon>
        <taxon>Embryophyta</taxon>
        <taxon>Tracheophyta</taxon>
        <taxon>Spermatophyta</taxon>
        <taxon>Magnoliopsida</taxon>
        <taxon>Liliopsida</taxon>
        <taxon>Poales</taxon>
        <taxon>Poaceae</taxon>
        <taxon>PACMAD clade</taxon>
        <taxon>Panicoideae</taxon>
        <taxon>Andropogonodae</taxon>
        <taxon>Andropogoneae</taxon>
        <taxon>Tripsacinae</taxon>
        <taxon>Zea</taxon>
    </lineage>
</organism>
<feature type="compositionally biased region" description="Low complexity" evidence="1">
    <location>
        <begin position="226"/>
        <end position="239"/>
    </location>
</feature>
<feature type="region of interest" description="Disordered" evidence="1">
    <location>
        <begin position="53"/>
        <end position="76"/>
    </location>
</feature>
<feature type="chain" id="PRO_5002802824" evidence="2">
    <location>
        <begin position="25"/>
        <end position="307"/>
    </location>
</feature>
<proteinExistence type="evidence at transcript level"/>
<dbReference type="EMBL" id="BT041358">
    <property type="protein sequence ID" value="ACF86363.1"/>
    <property type="molecule type" value="mRNA"/>
</dbReference>
<evidence type="ECO:0000313" key="3">
    <source>
        <dbReference type="EMBL" id="ACF86363.1"/>
    </source>
</evidence>
<accession>B4FW70</accession>
<dbReference type="AlphaFoldDB" id="B4FW70"/>
<protein>
    <submittedName>
        <fullName evidence="3">Uncharacterized protein</fullName>
    </submittedName>
</protein>
<feature type="region of interest" description="Disordered" evidence="1">
    <location>
        <begin position="181"/>
        <end position="213"/>
    </location>
</feature>
<sequence length="307" mass="33305">MAGPGPARTARSVALLCFLVSCAALVDSRGGASRPSRQDLDVGLGGGGVGIGIGIGGGSPSSPSPTPPSSQPQPCDFENERLYRAYLVIQQFRSTVTCDPMGVTQSWSGTDVQLQGLLLRAAAQRDGPGHRVRRLQRLHAAGGVPAGLRRQPAGPGAVPRQLQRLRRRRARAGRPAVLLRAGPEQQQARARRVPGGRAGPHQRHLRRHPLQQLLRRAPRRRLLQAPAGAGHLRQQQPLLRRPPRQHRAVAGELPLSGQQQVHGGDTQVHRPQRRHAPRGALPQQQPQRLPPPRARPPGEGHGHRRRR</sequence>
<feature type="signal peptide" evidence="2">
    <location>
        <begin position="1"/>
        <end position="24"/>
    </location>
</feature>
<feature type="compositionally biased region" description="Basic residues" evidence="1">
    <location>
        <begin position="189"/>
        <end position="209"/>
    </location>
</feature>
<evidence type="ECO:0000256" key="1">
    <source>
        <dbReference type="SAM" id="MobiDB-lite"/>
    </source>
</evidence>
<feature type="compositionally biased region" description="Pro residues" evidence="1">
    <location>
        <begin position="62"/>
        <end position="71"/>
    </location>
</feature>
<feature type="region of interest" description="Disordered" evidence="1">
    <location>
        <begin position="226"/>
        <end position="307"/>
    </location>
</feature>